<reference evidence="4 5" key="1">
    <citation type="submission" date="2019-10" db="EMBL/GenBank/DDBJ databases">
        <title>Bacillus aerolatum sp. nov., isolated from bioaerosol of sport playgrounds.</title>
        <authorList>
            <person name="Chen P."/>
            <person name="Zhang G."/>
        </authorList>
    </citation>
    <scope>NUCLEOTIDE SEQUENCE [LARGE SCALE GENOMIC DNA]</scope>
    <source>
        <strain evidence="4 5">CX253</strain>
    </source>
</reference>
<keyword evidence="2" id="KW-1133">Transmembrane helix</keyword>
<name>A0A6I1FPG7_9BACI</name>
<dbReference type="EMBL" id="WEIO01000001">
    <property type="protein sequence ID" value="KAB7709227.1"/>
    <property type="molecule type" value="Genomic_DNA"/>
</dbReference>
<keyword evidence="2" id="KW-0812">Transmembrane</keyword>
<feature type="compositionally biased region" description="Acidic residues" evidence="1">
    <location>
        <begin position="60"/>
        <end position="75"/>
    </location>
</feature>
<dbReference type="Gene3D" id="3.10.350.10">
    <property type="entry name" value="LysM domain"/>
    <property type="match status" value="1"/>
</dbReference>
<feature type="compositionally biased region" description="Basic and acidic residues" evidence="1">
    <location>
        <begin position="98"/>
        <end position="155"/>
    </location>
</feature>
<keyword evidence="5" id="KW-1185">Reference proteome</keyword>
<dbReference type="InterPro" id="IPR018392">
    <property type="entry name" value="LysM"/>
</dbReference>
<organism evidence="4 5">
    <name type="scientific">Bacillus aerolatus</name>
    <dbReference type="NCBI Taxonomy" id="2653354"/>
    <lineage>
        <taxon>Bacteria</taxon>
        <taxon>Bacillati</taxon>
        <taxon>Bacillota</taxon>
        <taxon>Bacilli</taxon>
        <taxon>Bacillales</taxon>
        <taxon>Bacillaceae</taxon>
        <taxon>Bacillus</taxon>
    </lineage>
</organism>
<dbReference type="SMART" id="SM00257">
    <property type="entry name" value="LysM"/>
    <property type="match status" value="1"/>
</dbReference>
<dbReference type="Pfam" id="PF01476">
    <property type="entry name" value="LysM"/>
    <property type="match status" value="1"/>
</dbReference>
<feature type="transmembrane region" description="Helical" evidence="2">
    <location>
        <begin position="12"/>
        <end position="36"/>
    </location>
</feature>
<gene>
    <name evidence="4" type="ORF">F9802_01690</name>
</gene>
<dbReference type="SUPFAM" id="SSF54106">
    <property type="entry name" value="LysM domain"/>
    <property type="match status" value="1"/>
</dbReference>
<feature type="region of interest" description="Disordered" evidence="1">
    <location>
        <begin position="40"/>
        <end position="160"/>
    </location>
</feature>
<feature type="domain" description="LysM" evidence="3">
    <location>
        <begin position="159"/>
        <end position="205"/>
    </location>
</feature>
<dbReference type="CDD" id="cd00118">
    <property type="entry name" value="LysM"/>
    <property type="match status" value="1"/>
</dbReference>
<keyword evidence="2" id="KW-0472">Membrane</keyword>
<feature type="compositionally biased region" description="Low complexity" evidence="1">
    <location>
        <begin position="85"/>
        <end position="97"/>
    </location>
</feature>
<accession>A0A6I1FPG7</accession>
<dbReference type="AlphaFoldDB" id="A0A6I1FPG7"/>
<evidence type="ECO:0000313" key="5">
    <source>
        <dbReference type="Proteomes" id="UP000429595"/>
    </source>
</evidence>
<evidence type="ECO:0000259" key="3">
    <source>
        <dbReference type="PROSITE" id="PS51782"/>
    </source>
</evidence>
<dbReference type="PROSITE" id="PS51782">
    <property type="entry name" value="LYSM"/>
    <property type="match status" value="1"/>
</dbReference>
<evidence type="ECO:0000256" key="2">
    <source>
        <dbReference type="SAM" id="Phobius"/>
    </source>
</evidence>
<comment type="caution">
    <text evidence="4">The sequence shown here is derived from an EMBL/GenBank/DDBJ whole genome shotgun (WGS) entry which is preliminary data.</text>
</comment>
<protein>
    <submittedName>
        <fullName evidence="4">LysM peptidoglycan-binding domain-containing protein</fullName>
    </submittedName>
</protein>
<dbReference type="Proteomes" id="UP000429595">
    <property type="component" value="Unassembled WGS sequence"/>
</dbReference>
<proteinExistence type="predicted"/>
<evidence type="ECO:0000256" key="1">
    <source>
        <dbReference type="SAM" id="MobiDB-lite"/>
    </source>
</evidence>
<dbReference type="InterPro" id="IPR036779">
    <property type="entry name" value="LysM_dom_sf"/>
</dbReference>
<sequence>MERKEQKKQKKYPLLKVLLMFFITLPFITLVLYTYAKDNDRSSTSVVTEDSGVAGPVYVEPEEEEEQTSEEEENDDKATSEKMAEPAPEATAAIIIDETQKQRSEKHMEKQIETNAKPPEEEKKPEIEIPKKETPLEKKEETKNEAIPNDDKQPEGKIVYHTVKPQETVFRISMTYYKSQAGIEKIRKANNLNGNEIRVGQVLKIPLP</sequence>
<evidence type="ECO:0000313" key="4">
    <source>
        <dbReference type="EMBL" id="KAB7709227.1"/>
    </source>
</evidence>